<dbReference type="GO" id="GO:0043571">
    <property type="term" value="P:maintenance of CRISPR repeat elements"/>
    <property type="evidence" value="ECO:0007669"/>
    <property type="project" value="InterPro"/>
</dbReference>
<name>E1CG20_9ACTN</name>
<accession>E1CG20</accession>
<feature type="region of interest" description="Disordered" evidence="2">
    <location>
        <begin position="73"/>
        <end position="96"/>
    </location>
</feature>
<dbReference type="InterPro" id="IPR013422">
    <property type="entry name" value="CRISPR-assoc_prot_Cas5_N"/>
</dbReference>
<dbReference type="AlphaFoldDB" id="E1CG20"/>
<keyword evidence="1" id="KW-0051">Antiviral defense</keyword>
<evidence type="ECO:0008006" key="4">
    <source>
        <dbReference type="Google" id="ProtNLM"/>
    </source>
</evidence>
<reference evidence="3" key="1">
    <citation type="submission" date="2009-12" db="EMBL/GenBank/DDBJ databases">
        <title>An ATP-Independent Strategy for Carboxylic Acid Activation and Amide Bond Formation Revealed upon Characterization of the A-503083 Biosynthetic Gene Cluster.</title>
        <authorList>
            <person name="Funabashi M."/>
            <person name="Nonaka K."/>
            <person name="Hosobuchi M."/>
            <person name="Fujita Y."/>
            <person name="Shibata T."/>
            <person name="Chi X."/>
            <person name="Yang Z."/>
            <person name="Van Lanen S.G."/>
        </authorList>
    </citation>
    <scope>NUCLEOTIDE SEQUENCE</scope>
    <source>
        <strain evidence="3">SANK 62799</strain>
    </source>
</reference>
<dbReference type="InterPro" id="IPR021124">
    <property type="entry name" value="CRISPR-assoc_prot_Cas5"/>
</dbReference>
<dbReference type="InterPro" id="IPR010147">
    <property type="entry name" value="CRISPR-assoc_prot_CasD"/>
</dbReference>
<evidence type="ECO:0000256" key="2">
    <source>
        <dbReference type="SAM" id="MobiDB-lite"/>
    </source>
</evidence>
<dbReference type="GO" id="GO:0003723">
    <property type="term" value="F:RNA binding"/>
    <property type="evidence" value="ECO:0007669"/>
    <property type="project" value="InterPro"/>
</dbReference>
<organism evidence="3">
    <name type="scientific">Streptomyces sp. SANK 62799</name>
    <dbReference type="NCBI Taxonomy" id="701528"/>
    <lineage>
        <taxon>Bacteria</taxon>
        <taxon>Bacillati</taxon>
        <taxon>Actinomycetota</taxon>
        <taxon>Actinomycetes</taxon>
        <taxon>Kitasatosporales</taxon>
        <taxon>Streptomycetaceae</taxon>
        <taxon>Streptomyces</taxon>
    </lineage>
</organism>
<evidence type="ECO:0000256" key="1">
    <source>
        <dbReference type="ARBA" id="ARBA00023118"/>
    </source>
</evidence>
<dbReference type="NCBIfam" id="TIGR02593">
    <property type="entry name" value="CRISPR_cas5"/>
    <property type="match status" value="1"/>
</dbReference>
<dbReference type="Gene3D" id="3.30.70.2660">
    <property type="match status" value="1"/>
</dbReference>
<evidence type="ECO:0000313" key="3">
    <source>
        <dbReference type="EMBL" id="BAJ19034.1"/>
    </source>
</evidence>
<dbReference type="Pfam" id="PF09704">
    <property type="entry name" value="Cas_Cas5d"/>
    <property type="match status" value="1"/>
</dbReference>
<proteinExistence type="predicted"/>
<dbReference type="NCBIfam" id="TIGR01868">
    <property type="entry name" value="casD_Cas5e"/>
    <property type="match status" value="1"/>
</dbReference>
<protein>
    <recommendedName>
        <fullName evidence="4">Type I-E CRISPR-associated protein Cas5/CasD</fullName>
    </recommendedName>
</protein>
<dbReference type="GO" id="GO:0051607">
    <property type="term" value="P:defense response to virus"/>
    <property type="evidence" value="ECO:0007669"/>
    <property type="project" value="UniProtKB-KW"/>
</dbReference>
<dbReference type="EMBL" id="AB538860">
    <property type="protein sequence ID" value="BAJ19034.1"/>
    <property type="molecule type" value="Genomic_DNA"/>
</dbReference>
<sequence length="284" mass="31445">MTATLLLRLEGPQQSWGNTSHFHERDTSIHPTKSGVIGLLAAADGHDRDERRPHGEDFLPLETLAALRFGVRADRPGSPQSDFQTAGGGRYPLRPRDLITDPRRAARATLTPTTSTTFTHQAGESLHHWYGAPKNIAPHPETGTLTAGNLRRQPATGTRWYLADAAFLAAVQSDDTTLLRRLAARLDQPRNLLWLGRKPYAPTTDINAGVHRGTLEDVLARAAPLPRAQPPLTAWLETPSSTPGATRVHDHPLSFARHDRSHADRWEQRTTITTHTPTITWERT</sequence>